<gene>
    <name evidence="5" type="primary">lexA</name>
    <name evidence="5" type="ORF">NCTC10723_00115</name>
</gene>
<dbReference type="AlphaFoldDB" id="A0A377GUN7"/>
<reference evidence="5 6" key="1">
    <citation type="submission" date="2018-06" db="EMBL/GenBank/DDBJ databases">
        <authorList>
            <consortium name="Pathogen Informatics"/>
            <person name="Doyle S."/>
        </authorList>
    </citation>
    <scope>NUCLEOTIDE SEQUENCE [LARGE SCALE GENOMIC DNA]</scope>
    <source>
        <strain evidence="5 6">NCTC10723</strain>
    </source>
</reference>
<dbReference type="PANTHER" id="PTHR40661:SF3">
    <property type="entry name" value="FELS-1 PROPHAGE TRANSCRIPTIONAL REGULATOR"/>
    <property type="match status" value="1"/>
</dbReference>
<dbReference type="GO" id="GO:0003677">
    <property type="term" value="F:DNA binding"/>
    <property type="evidence" value="ECO:0007669"/>
    <property type="project" value="UniProtKB-KW"/>
</dbReference>
<dbReference type="Gene3D" id="1.10.260.40">
    <property type="entry name" value="lambda repressor-like DNA-binding domains"/>
    <property type="match status" value="1"/>
</dbReference>
<dbReference type="GO" id="GO:0004252">
    <property type="term" value="F:serine-type endopeptidase activity"/>
    <property type="evidence" value="ECO:0007669"/>
    <property type="project" value="UniProtKB-EC"/>
</dbReference>
<evidence type="ECO:0000259" key="4">
    <source>
        <dbReference type="PROSITE" id="PS50943"/>
    </source>
</evidence>
<keyword evidence="6" id="KW-1185">Reference proteome</keyword>
<organism evidence="5 6">
    <name type="scientific">Fusobacterium necrogenes</name>
    <dbReference type="NCBI Taxonomy" id="858"/>
    <lineage>
        <taxon>Bacteria</taxon>
        <taxon>Fusobacteriati</taxon>
        <taxon>Fusobacteriota</taxon>
        <taxon>Fusobacteriia</taxon>
        <taxon>Fusobacteriales</taxon>
        <taxon>Fusobacteriaceae</taxon>
        <taxon>Fusobacterium</taxon>
    </lineage>
</organism>
<dbReference type="EMBL" id="UGGU01000003">
    <property type="protein sequence ID" value="STO30690.1"/>
    <property type="molecule type" value="Genomic_DNA"/>
</dbReference>
<dbReference type="InterPro" id="IPR039418">
    <property type="entry name" value="LexA-like"/>
</dbReference>
<proteinExistence type="predicted"/>
<dbReference type="OrthoDB" id="194368at2"/>
<evidence type="ECO:0000256" key="3">
    <source>
        <dbReference type="ARBA" id="ARBA00023163"/>
    </source>
</evidence>
<dbReference type="InterPro" id="IPR010982">
    <property type="entry name" value="Lambda_DNA-bd_dom_sf"/>
</dbReference>
<dbReference type="InterPro" id="IPR036286">
    <property type="entry name" value="LexA/Signal_pep-like_sf"/>
</dbReference>
<dbReference type="Pfam" id="PF00717">
    <property type="entry name" value="Peptidase_S24"/>
    <property type="match status" value="1"/>
</dbReference>
<dbReference type="SUPFAM" id="SSF51306">
    <property type="entry name" value="LexA/Signal peptidase"/>
    <property type="match status" value="1"/>
</dbReference>
<evidence type="ECO:0000256" key="2">
    <source>
        <dbReference type="ARBA" id="ARBA00023125"/>
    </source>
</evidence>
<keyword evidence="3" id="KW-0804">Transcription</keyword>
<dbReference type="Proteomes" id="UP000255328">
    <property type="component" value="Unassembled WGS sequence"/>
</dbReference>
<dbReference type="Gene3D" id="2.10.109.10">
    <property type="entry name" value="Umud Fragment, subunit A"/>
    <property type="match status" value="1"/>
</dbReference>
<evidence type="ECO:0000313" key="5">
    <source>
        <dbReference type="EMBL" id="STO30690.1"/>
    </source>
</evidence>
<dbReference type="SUPFAM" id="SSF47413">
    <property type="entry name" value="lambda repressor-like DNA-binding domains"/>
    <property type="match status" value="1"/>
</dbReference>
<dbReference type="InterPro" id="IPR015927">
    <property type="entry name" value="Peptidase_S24_S26A/B/C"/>
</dbReference>
<dbReference type="RefSeq" id="WP_115268336.1">
    <property type="nucleotide sequence ID" value="NZ_CASFEE010000004.1"/>
</dbReference>
<dbReference type="Pfam" id="PF01381">
    <property type="entry name" value="HTH_3"/>
    <property type="match status" value="1"/>
</dbReference>
<accession>A0A377GUN7</accession>
<dbReference type="PANTHER" id="PTHR40661">
    <property type="match status" value="1"/>
</dbReference>
<name>A0A377GUN7_9FUSO</name>
<feature type="domain" description="HTH cro/C1-type" evidence="4">
    <location>
        <begin position="7"/>
        <end position="63"/>
    </location>
</feature>
<keyword evidence="2" id="KW-0238">DNA-binding</keyword>
<protein>
    <submittedName>
        <fullName evidence="5">LexA repressor</fullName>
        <ecNumber evidence="5">3.4.21.88</ecNumber>
    </submittedName>
</protein>
<sequence length="229" mass="25989">MDFKTYLRVKREALGISQNKFAKLSGITQSYYNSIERGEVKNPPSEEVLDKFTKILLLTPPESEKLKYLAAIERTPAIILNEIKRLADEKELSKRKVIKDISNNNILIPLFSRISAGIGTITDEEPIDYISLPGIRNADSVFAVNVKGDSMEPTIKNQSIILCRQEDELRDGEVGAFFLNGESFVKRIKVTKNFFALLSDNPNYQPIYVYPEDEFKIIGKVLKVINDVK</sequence>
<dbReference type="EC" id="3.4.21.88" evidence="5"/>
<evidence type="ECO:0000313" key="6">
    <source>
        <dbReference type="Proteomes" id="UP000255328"/>
    </source>
</evidence>
<dbReference type="InterPro" id="IPR001387">
    <property type="entry name" value="Cro/C1-type_HTH"/>
</dbReference>
<dbReference type="PROSITE" id="PS50943">
    <property type="entry name" value="HTH_CROC1"/>
    <property type="match status" value="1"/>
</dbReference>
<dbReference type="CDD" id="cd06529">
    <property type="entry name" value="S24_LexA-like"/>
    <property type="match status" value="1"/>
</dbReference>
<evidence type="ECO:0000256" key="1">
    <source>
        <dbReference type="ARBA" id="ARBA00023015"/>
    </source>
</evidence>
<keyword evidence="1" id="KW-0805">Transcription regulation</keyword>
<dbReference type="CDD" id="cd00093">
    <property type="entry name" value="HTH_XRE"/>
    <property type="match status" value="1"/>
</dbReference>
<dbReference type="SMART" id="SM00530">
    <property type="entry name" value="HTH_XRE"/>
    <property type="match status" value="1"/>
</dbReference>
<keyword evidence="5" id="KW-0378">Hydrolase</keyword>